<keyword evidence="5 12" id="KW-0813">Transport</keyword>
<evidence type="ECO:0000256" key="7">
    <source>
        <dbReference type="ARBA" id="ARBA00022519"/>
    </source>
</evidence>
<sequence>MALHTSSQQSAMADINVTPLVDVMLVLLIVFIVTAPLLMQAVKVDLPKTAAVAPLKQTQTIQLAINAQGTVYIDQRPIHFDILETELKNLRAATPDINVQLHADENVKYGRVAQVMAAINRAGISKLGFVTLPQ</sequence>
<evidence type="ECO:0000256" key="6">
    <source>
        <dbReference type="ARBA" id="ARBA00022475"/>
    </source>
</evidence>
<evidence type="ECO:0000256" key="8">
    <source>
        <dbReference type="ARBA" id="ARBA00022692"/>
    </source>
</evidence>
<dbReference type="KEGG" id="slac:SKTS_00480"/>
<evidence type="ECO:0000256" key="4">
    <source>
        <dbReference type="ARBA" id="ARBA00011471"/>
    </source>
</evidence>
<evidence type="ECO:0000256" key="10">
    <source>
        <dbReference type="ARBA" id="ARBA00022989"/>
    </source>
</evidence>
<gene>
    <name evidence="14" type="ORF">SKTS_00480</name>
</gene>
<keyword evidence="9 12" id="KW-0653">Protein transport</keyword>
<dbReference type="Gene3D" id="3.30.420.270">
    <property type="match status" value="1"/>
</dbReference>
<name>A0A6F8V866_9PROT</name>
<comment type="subunit">
    <text evidence="4">The accessory proteins ExbB and ExbD seem to form a complex with TonB.</text>
</comment>
<dbReference type="AlphaFoldDB" id="A0A6F8V866"/>
<dbReference type="Proteomes" id="UP000502260">
    <property type="component" value="Chromosome"/>
</dbReference>
<keyword evidence="10 13" id="KW-1133">Transmembrane helix</keyword>
<organism evidence="14 15">
    <name type="scientific">Sulfurimicrobium lacus</name>
    <dbReference type="NCBI Taxonomy" id="2715678"/>
    <lineage>
        <taxon>Bacteria</taxon>
        <taxon>Pseudomonadati</taxon>
        <taxon>Pseudomonadota</taxon>
        <taxon>Betaproteobacteria</taxon>
        <taxon>Nitrosomonadales</taxon>
        <taxon>Sulfuricellaceae</taxon>
        <taxon>Sulfurimicrobium</taxon>
    </lineage>
</organism>
<keyword evidence="6" id="KW-1003">Cell membrane</keyword>
<dbReference type="PANTHER" id="PTHR30558">
    <property type="entry name" value="EXBD MEMBRANE COMPONENT OF PMF-DRIVEN MACROMOLECULE IMPORT SYSTEM"/>
    <property type="match status" value="1"/>
</dbReference>
<dbReference type="RefSeq" id="WP_173058640.1">
    <property type="nucleotide sequence ID" value="NZ_AP022853.1"/>
</dbReference>
<evidence type="ECO:0000256" key="1">
    <source>
        <dbReference type="ARBA" id="ARBA00003540"/>
    </source>
</evidence>
<dbReference type="EMBL" id="AP022853">
    <property type="protein sequence ID" value="BCB25162.1"/>
    <property type="molecule type" value="Genomic_DNA"/>
</dbReference>
<accession>A0A6F8V866</accession>
<reference evidence="15" key="1">
    <citation type="submission" date="2020-03" db="EMBL/GenBank/DDBJ databases">
        <title>Complete genome sequence of sulfur-oxidizing bacterium skT11.</title>
        <authorList>
            <person name="Kanda M."/>
            <person name="Kojima H."/>
            <person name="Fukui M."/>
        </authorList>
    </citation>
    <scope>NUCLEOTIDE SEQUENCE [LARGE SCALE GENOMIC DNA]</scope>
    <source>
        <strain evidence="15">skT11</strain>
    </source>
</reference>
<evidence type="ECO:0000313" key="15">
    <source>
        <dbReference type="Proteomes" id="UP000502260"/>
    </source>
</evidence>
<dbReference type="GO" id="GO:0005886">
    <property type="term" value="C:plasma membrane"/>
    <property type="evidence" value="ECO:0007669"/>
    <property type="project" value="UniProtKB-SubCell"/>
</dbReference>
<keyword evidence="15" id="KW-1185">Reference proteome</keyword>
<evidence type="ECO:0000256" key="3">
    <source>
        <dbReference type="ARBA" id="ARBA00005811"/>
    </source>
</evidence>
<evidence type="ECO:0000256" key="5">
    <source>
        <dbReference type="ARBA" id="ARBA00022448"/>
    </source>
</evidence>
<keyword evidence="7" id="KW-0997">Cell inner membrane</keyword>
<proteinExistence type="inferred from homology"/>
<protein>
    <submittedName>
        <fullName evidence="14">Biopolymer transporter ExbD</fullName>
    </submittedName>
</protein>
<keyword evidence="11 13" id="KW-0472">Membrane</keyword>
<comment type="subcellular location">
    <subcellularLocation>
        <location evidence="2">Cell inner membrane</location>
        <topology evidence="2">Single-pass type II membrane protein</topology>
    </subcellularLocation>
    <subcellularLocation>
        <location evidence="12">Cell membrane</location>
        <topology evidence="12">Single-pass type II membrane protein</topology>
    </subcellularLocation>
</comment>
<dbReference type="PANTHER" id="PTHR30558:SF12">
    <property type="entry name" value="BIOPOLYMER TRANSPORT PROTEIN EXBD"/>
    <property type="match status" value="1"/>
</dbReference>
<evidence type="ECO:0000256" key="12">
    <source>
        <dbReference type="RuleBase" id="RU003879"/>
    </source>
</evidence>
<comment type="similarity">
    <text evidence="3 12">Belongs to the ExbD/TolR family.</text>
</comment>
<evidence type="ECO:0000256" key="13">
    <source>
        <dbReference type="SAM" id="Phobius"/>
    </source>
</evidence>
<evidence type="ECO:0000313" key="14">
    <source>
        <dbReference type="EMBL" id="BCB25162.1"/>
    </source>
</evidence>
<dbReference type="Pfam" id="PF02472">
    <property type="entry name" value="ExbD"/>
    <property type="match status" value="1"/>
</dbReference>
<evidence type="ECO:0000256" key="9">
    <source>
        <dbReference type="ARBA" id="ARBA00022927"/>
    </source>
</evidence>
<comment type="function">
    <text evidence="1">Involved in the TonB-dependent energy-dependent transport of various receptor-bound substrates.</text>
</comment>
<dbReference type="GO" id="GO:0015031">
    <property type="term" value="P:protein transport"/>
    <property type="evidence" value="ECO:0007669"/>
    <property type="project" value="UniProtKB-KW"/>
</dbReference>
<evidence type="ECO:0000256" key="2">
    <source>
        <dbReference type="ARBA" id="ARBA00004249"/>
    </source>
</evidence>
<keyword evidence="8 12" id="KW-0812">Transmembrane</keyword>
<dbReference type="InterPro" id="IPR003400">
    <property type="entry name" value="ExbD"/>
</dbReference>
<evidence type="ECO:0000256" key="11">
    <source>
        <dbReference type="ARBA" id="ARBA00023136"/>
    </source>
</evidence>
<feature type="transmembrane region" description="Helical" evidence="13">
    <location>
        <begin position="20"/>
        <end position="39"/>
    </location>
</feature>
<dbReference type="GO" id="GO:0022857">
    <property type="term" value="F:transmembrane transporter activity"/>
    <property type="evidence" value="ECO:0007669"/>
    <property type="project" value="InterPro"/>
</dbReference>